<dbReference type="SUPFAM" id="SSF52540">
    <property type="entry name" value="P-loop containing nucleoside triphosphate hydrolases"/>
    <property type="match status" value="1"/>
</dbReference>
<feature type="compositionally biased region" description="Polar residues" evidence="9">
    <location>
        <begin position="14"/>
        <end position="26"/>
    </location>
</feature>
<dbReference type="InterPro" id="IPR043926">
    <property type="entry name" value="ABCG_dom"/>
</dbReference>
<feature type="transmembrane region" description="Helical" evidence="10">
    <location>
        <begin position="522"/>
        <end position="543"/>
    </location>
</feature>
<evidence type="ECO:0000313" key="15">
    <source>
        <dbReference type="RefSeq" id="XP_033362485.1"/>
    </source>
</evidence>
<dbReference type="GO" id="GO:0016887">
    <property type="term" value="F:ATP hydrolysis activity"/>
    <property type="evidence" value="ECO:0007669"/>
    <property type="project" value="InterPro"/>
</dbReference>
<dbReference type="PROSITE" id="PS00211">
    <property type="entry name" value="ABC_TRANSPORTER_1"/>
    <property type="match status" value="1"/>
</dbReference>
<keyword evidence="7 10" id="KW-1133">Transmembrane helix</keyword>
<sequence length="626" mass="70457">MSTKSESKEKQSSNGMQNTPVSPSYSKITTPIDIEFNDLTCTVPRGRKGTKVILRGICGQFKSGELTAILGPSGAGKSTLLNILAGYKSADSVTGHISINGQTRDETYFKKISCYIMQEDLLQPWLTVQEAMQFAVDLKLGNISQKAKSIAIDEILNILRLRHAKDTTTECLSGGERKRLSIALELVSNPPVVFLDEPTTGLDEISAAQCTDLLKSLVRLGRTIICSLHTPSASIFAKFDHIYVIAAGQCIYRSTVHNLVPFVRQIGIECPKHYNPADFVIEISAGEYGSEWISRMINAVDAEFPIVPVPRRTRFEFQYKAKISKVSWFKQFGVLSRRMLLQLCRNKSYMYLKISLYIFLGFVVGSLFLNIGNDGSKTLSNFTFCFACLIILLYVPMSPVLMHFPSEVQLVKREYFNMWYDLSPYYCAFTIVNIPGQILLSSIYLLIVYVITNQPLELSRCAMFFSICFMCAFIAESMALVIASTLNIVNGTFVGPAISTPLVLVAIQGIGETESLSIYRKLIMYLSYIRYGIEGLLVALYGYNREKLYCPPAEIFCPFGTPRQVLLTMQMEHVVFWVDIIALIIILICLRALSYYLLRQRLNPNKMFQALHLIGRIIKNHFNIDN</sequence>
<feature type="transmembrane region" description="Helical" evidence="10">
    <location>
        <begin position="381"/>
        <end position="402"/>
    </location>
</feature>
<dbReference type="Gene3D" id="3.40.50.300">
    <property type="entry name" value="P-loop containing nucleotide triphosphate hydrolases"/>
    <property type="match status" value="1"/>
</dbReference>
<evidence type="ECO:0000256" key="3">
    <source>
        <dbReference type="ARBA" id="ARBA00022448"/>
    </source>
</evidence>
<dbReference type="Pfam" id="PF19055">
    <property type="entry name" value="ABC2_membrane_7"/>
    <property type="match status" value="1"/>
</dbReference>
<dbReference type="GeneID" id="117240592"/>
<feature type="transmembrane region" description="Helical" evidence="10">
    <location>
        <begin position="488"/>
        <end position="510"/>
    </location>
</feature>
<evidence type="ECO:0000256" key="2">
    <source>
        <dbReference type="ARBA" id="ARBA00005814"/>
    </source>
</evidence>
<dbReference type="PANTHER" id="PTHR48041:SF15">
    <property type="entry name" value="FI05267P"/>
    <property type="match status" value="1"/>
</dbReference>
<dbReference type="GO" id="GO:0005886">
    <property type="term" value="C:plasma membrane"/>
    <property type="evidence" value="ECO:0007669"/>
    <property type="project" value="TreeGrafter"/>
</dbReference>
<evidence type="ECO:0000256" key="7">
    <source>
        <dbReference type="ARBA" id="ARBA00022989"/>
    </source>
</evidence>
<dbReference type="SMART" id="SM00382">
    <property type="entry name" value="AAA"/>
    <property type="match status" value="1"/>
</dbReference>
<dbReference type="InterPro" id="IPR027417">
    <property type="entry name" value="P-loop_NTPase"/>
</dbReference>
<dbReference type="InterPro" id="IPR003439">
    <property type="entry name" value="ABC_transporter-like_ATP-bd"/>
</dbReference>
<dbReference type="CDD" id="cd03213">
    <property type="entry name" value="ABCG_EPDR"/>
    <property type="match status" value="1"/>
</dbReference>
<protein>
    <submittedName>
        <fullName evidence="13 14">ATP-binding cassette sub-family G member 1-like isoform X1</fullName>
    </submittedName>
</protein>
<feature type="transmembrane region" description="Helical" evidence="10">
    <location>
        <begin position="422"/>
        <end position="451"/>
    </location>
</feature>
<evidence type="ECO:0000256" key="9">
    <source>
        <dbReference type="SAM" id="MobiDB-lite"/>
    </source>
</evidence>
<evidence type="ECO:0000256" key="8">
    <source>
        <dbReference type="ARBA" id="ARBA00023136"/>
    </source>
</evidence>
<accession>A0A6J3LA46</accession>
<evidence type="ECO:0000259" key="11">
    <source>
        <dbReference type="PROSITE" id="PS50893"/>
    </source>
</evidence>
<feature type="compositionally biased region" description="Basic and acidic residues" evidence="9">
    <location>
        <begin position="1"/>
        <end position="11"/>
    </location>
</feature>
<organism evidence="12 13">
    <name type="scientific">Bombus vosnesenskii</name>
    <dbReference type="NCBI Taxonomy" id="207650"/>
    <lineage>
        <taxon>Eukaryota</taxon>
        <taxon>Metazoa</taxon>
        <taxon>Ecdysozoa</taxon>
        <taxon>Arthropoda</taxon>
        <taxon>Hexapoda</taxon>
        <taxon>Insecta</taxon>
        <taxon>Pterygota</taxon>
        <taxon>Neoptera</taxon>
        <taxon>Endopterygota</taxon>
        <taxon>Hymenoptera</taxon>
        <taxon>Apocrita</taxon>
        <taxon>Aculeata</taxon>
        <taxon>Apoidea</taxon>
        <taxon>Anthophila</taxon>
        <taxon>Apidae</taxon>
        <taxon>Bombus</taxon>
        <taxon>Pyrobombus</taxon>
    </lineage>
</organism>
<dbReference type="FunFam" id="3.40.50.300:FF:001077">
    <property type="entry name" value="Uncharacterized protein, isoform A"/>
    <property type="match status" value="1"/>
</dbReference>
<proteinExistence type="inferred from homology"/>
<evidence type="ECO:0000256" key="5">
    <source>
        <dbReference type="ARBA" id="ARBA00022741"/>
    </source>
</evidence>
<evidence type="ECO:0000313" key="13">
    <source>
        <dbReference type="RefSeq" id="XP_033362483.1"/>
    </source>
</evidence>
<dbReference type="InterPro" id="IPR017871">
    <property type="entry name" value="ABC_transporter-like_CS"/>
</dbReference>
<reference evidence="13 14" key="1">
    <citation type="submission" date="2025-04" db="UniProtKB">
        <authorList>
            <consortium name="RefSeq"/>
        </authorList>
    </citation>
    <scope>IDENTIFICATION</scope>
    <source>
        <tissue evidence="13 14">Muscle</tissue>
    </source>
</reference>
<keyword evidence="6" id="KW-0067">ATP-binding</keyword>
<dbReference type="Pfam" id="PF01061">
    <property type="entry name" value="ABC2_membrane"/>
    <property type="match status" value="1"/>
</dbReference>
<comment type="similarity">
    <text evidence="2">Belongs to the ABC transporter superfamily. ABCG family. Eye pigment precursor importer (TC 3.A.1.204) subfamily.</text>
</comment>
<feature type="region of interest" description="Disordered" evidence="9">
    <location>
        <begin position="1"/>
        <end position="26"/>
    </location>
</feature>
<comment type="subcellular location">
    <subcellularLocation>
        <location evidence="1">Membrane</location>
        <topology evidence="1">Multi-pass membrane protein</topology>
    </subcellularLocation>
</comment>
<dbReference type="RefSeq" id="XP_033362485.1">
    <property type="nucleotide sequence ID" value="XM_033506594.1"/>
</dbReference>
<feature type="transmembrane region" description="Helical" evidence="10">
    <location>
        <begin position="463"/>
        <end position="482"/>
    </location>
</feature>
<dbReference type="PROSITE" id="PS50893">
    <property type="entry name" value="ABC_TRANSPORTER_2"/>
    <property type="match status" value="1"/>
</dbReference>
<keyword evidence="5" id="KW-0547">Nucleotide-binding</keyword>
<dbReference type="PANTHER" id="PTHR48041">
    <property type="entry name" value="ABC TRANSPORTER G FAMILY MEMBER 28"/>
    <property type="match status" value="1"/>
</dbReference>
<evidence type="ECO:0000313" key="14">
    <source>
        <dbReference type="RefSeq" id="XP_033362484.1"/>
    </source>
</evidence>
<feature type="transmembrane region" description="Helical" evidence="10">
    <location>
        <begin position="574"/>
        <end position="598"/>
    </location>
</feature>
<keyword evidence="4 10" id="KW-0812">Transmembrane</keyword>
<dbReference type="Proteomes" id="UP000504631">
    <property type="component" value="Unplaced"/>
</dbReference>
<dbReference type="KEGG" id="bvk:117240592"/>
<dbReference type="GO" id="GO:0005524">
    <property type="term" value="F:ATP binding"/>
    <property type="evidence" value="ECO:0007669"/>
    <property type="project" value="UniProtKB-KW"/>
</dbReference>
<dbReference type="InterPro" id="IPR003593">
    <property type="entry name" value="AAA+_ATPase"/>
</dbReference>
<evidence type="ECO:0000256" key="6">
    <source>
        <dbReference type="ARBA" id="ARBA00022840"/>
    </source>
</evidence>
<evidence type="ECO:0000256" key="1">
    <source>
        <dbReference type="ARBA" id="ARBA00004141"/>
    </source>
</evidence>
<evidence type="ECO:0000256" key="4">
    <source>
        <dbReference type="ARBA" id="ARBA00022692"/>
    </source>
</evidence>
<dbReference type="RefSeq" id="XP_033362484.1">
    <property type="nucleotide sequence ID" value="XM_033506593.1"/>
</dbReference>
<dbReference type="AlphaFoldDB" id="A0A6J3LA46"/>
<dbReference type="GO" id="GO:0140359">
    <property type="term" value="F:ABC-type transporter activity"/>
    <property type="evidence" value="ECO:0007669"/>
    <property type="project" value="InterPro"/>
</dbReference>
<feature type="transmembrane region" description="Helical" evidence="10">
    <location>
        <begin position="349"/>
        <end position="369"/>
    </location>
</feature>
<dbReference type="Pfam" id="PF00005">
    <property type="entry name" value="ABC_tran"/>
    <property type="match status" value="1"/>
</dbReference>
<dbReference type="InterPro" id="IPR050352">
    <property type="entry name" value="ABCG_transporters"/>
</dbReference>
<evidence type="ECO:0000256" key="10">
    <source>
        <dbReference type="SAM" id="Phobius"/>
    </source>
</evidence>
<name>A0A6J3LA46_9HYME</name>
<keyword evidence="8 10" id="KW-0472">Membrane</keyword>
<evidence type="ECO:0000313" key="12">
    <source>
        <dbReference type="Proteomes" id="UP000504631"/>
    </source>
</evidence>
<keyword evidence="3" id="KW-0813">Transport</keyword>
<dbReference type="InterPro" id="IPR013525">
    <property type="entry name" value="ABC2_TM"/>
</dbReference>
<feature type="domain" description="ABC transporter" evidence="11">
    <location>
        <begin position="34"/>
        <end position="272"/>
    </location>
</feature>
<dbReference type="RefSeq" id="XP_033362483.1">
    <property type="nucleotide sequence ID" value="XM_033506592.1"/>
</dbReference>
<keyword evidence="12" id="KW-1185">Reference proteome</keyword>
<gene>
    <name evidence="13 14 15" type="primary">LOC117240592</name>
</gene>